<dbReference type="PANTHER" id="PTHR12184">
    <property type="entry name" value="UBIQUINOL-CYTOCHROME C REDUCTASE COMPLEX ASSEMBLY FACTOR 1 FAMILY MEMBER"/>
    <property type="match status" value="1"/>
</dbReference>
<accession>A0A154W8P9</accession>
<reference evidence="4 5" key="1">
    <citation type="submission" date="2015-12" db="EMBL/GenBank/DDBJ databases">
        <title>Genome sequence of Oceanibaculum pacificum MCCC 1A02656.</title>
        <authorList>
            <person name="Lu L."/>
            <person name="Lai Q."/>
            <person name="Shao Z."/>
            <person name="Qian P."/>
        </authorList>
    </citation>
    <scope>NUCLEOTIDE SEQUENCE [LARGE SCALE GENOMIC DNA]</scope>
    <source>
        <strain evidence="4 5">MCCC 1A02656</strain>
    </source>
</reference>
<dbReference type="AlphaFoldDB" id="A0A154W8P9"/>
<dbReference type="InterPro" id="IPR007129">
    <property type="entry name" value="Ubiqinol_cyt_c_chaperone_CPB3"/>
</dbReference>
<proteinExistence type="inferred from homology"/>
<dbReference type="Pfam" id="PF03981">
    <property type="entry name" value="Ubiq_cyt_C_chap"/>
    <property type="match status" value="1"/>
</dbReference>
<gene>
    <name evidence="4" type="ORF">AUP43_01245</name>
</gene>
<evidence type="ECO:0000313" key="4">
    <source>
        <dbReference type="EMBL" id="KZD09833.1"/>
    </source>
</evidence>
<dbReference type="InterPro" id="IPR021150">
    <property type="entry name" value="Ubiq_cyt_c_chap"/>
</dbReference>
<protein>
    <recommendedName>
        <fullName evidence="3">Ubiquinol-cytochrome c chaperone domain-containing protein</fullName>
    </recommendedName>
</protein>
<evidence type="ECO:0000256" key="1">
    <source>
        <dbReference type="ARBA" id="ARBA00006407"/>
    </source>
</evidence>
<dbReference type="RefSeq" id="WP_067554272.1">
    <property type="nucleotide sequence ID" value="NZ_LPXN01000094.1"/>
</dbReference>
<organism evidence="4 5">
    <name type="scientific">Oceanibaculum pacificum</name>
    <dbReference type="NCBI Taxonomy" id="580166"/>
    <lineage>
        <taxon>Bacteria</taxon>
        <taxon>Pseudomonadati</taxon>
        <taxon>Pseudomonadota</taxon>
        <taxon>Alphaproteobacteria</taxon>
        <taxon>Rhodospirillales</taxon>
        <taxon>Oceanibaculaceae</taxon>
        <taxon>Oceanibaculum</taxon>
    </lineage>
</organism>
<dbReference type="PANTHER" id="PTHR12184:SF1">
    <property type="entry name" value="UBIQUINOL-CYTOCHROME-C REDUCTASE COMPLEX ASSEMBLY FACTOR 1"/>
    <property type="match status" value="1"/>
</dbReference>
<evidence type="ECO:0000313" key="5">
    <source>
        <dbReference type="Proteomes" id="UP000076400"/>
    </source>
</evidence>
<dbReference type="STRING" id="580166.AUP43_01245"/>
<comment type="caution">
    <text evidence="4">The sequence shown here is derived from an EMBL/GenBank/DDBJ whole genome shotgun (WGS) entry which is preliminary data.</text>
</comment>
<comment type="similarity">
    <text evidence="1">Belongs to the CBP3 family.</text>
</comment>
<feature type="domain" description="Ubiquinol-cytochrome c chaperone" evidence="3">
    <location>
        <begin position="35"/>
        <end position="170"/>
    </location>
</feature>
<evidence type="ECO:0000256" key="2">
    <source>
        <dbReference type="ARBA" id="ARBA00006436"/>
    </source>
</evidence>
<sequence>MLERLFGRRPAAPDPVYSLYGELVDLARQPEPYLALGVPDTLDGRFEMVSLYVYLTLRRLRSEGKSAAPFSQGLFDAMFADMDQSLRELGAGDLGVGPRVKKMAEAFFGRVSAYDRGLAADDAALSEALRRNLYGTVEPTDGQLAAMVAKMRALETAFAAEPTEGLLAGHLSPALAARKEPS</sequence>
<dbReference type="EMBL" id="LPXN01000094">
    <property type="protein sequence ID" value="KZD09833.1"/>
    <property type="molecule type" value="Genomic_DNA"/>
</dbReference>
<dbReference type="OrthoDB" id="7158889at2"/>
<dbReference type="Proteomes" id="UP000076400">
    <property type="component" value="Unassembled WGS sequence"/>
</dbReference>
<name>A0A154W8P9_9PROT</name>
<comment type="similarity">
    <text evidence="2">Belongs to the UPF0174 family.</text>
</comment>
<evidence type="ECO:0000259" key="3">
    <source>
        <dbReference type="Pfam" id="PF03981"/>
    </source>
</evidence>
<keyword evidence="5" id="KW-1185">Reference proteome</keyword>